<proteinExistence type="predicted"/>
<evidence type="ECO:0000313" key="6">
    <source>
        <dbReference type="Proteomes" id="UP000296733"/>
    </source>
</evidence>
<organism evidence="4 5">
    <name type="scientific">Halobellus limi</name>
    <dbReference type="NCBI Taxonomy" id="699433"/>
    <lineage>
        <taxon>Archaea</taxon>
        <taxon>Methanobacteriati</taxon>
        <taxon>Methanobacteriota</taxon>
        <taxon>Stenosarchaea group</taxon>
        <taxon>Halobacteria</taxon>
        <taxon>Halobacteriales</taxon>
        <taxon>Haloferacaceae</taxon>
        <taxon>Halobellus</taxon>
    </lineage>
</organism>
<dbReference type="Gene3D" id="3.90.550.10">
    <property type="entry name" value="Spore Coat Polysaccharide Biosynthesis Protein SpsA, Chain A"/>
    <property type="match status" value="1"/>
</dbReference>
<dbReference type="InterPro" id="IPR050834">
    <property type="entry name" value="Glycosyltransf_2"/>
</dbReference>
<dbReference type="EMBL" id="CP031311">
    <property type="protein sequence ID" value="QCC47185.1"/>
    <property type="molecule type" value="Genomic_DNA"/>
</dbReference>
<gene>
    <name evidence="3" type="ORF">DV707_05575</name>
    <name evidence="4" type="ORF">SAMN04488133_0436</name>
</gene>
<keyword evidence="4" id="KW-0808">Transferase</keyword>
<evidence type="ECO:0000259" key="2">
    <source>
        <dbReference type="Pfam" id="PF00535"/>
    </source>
</evidence>
<sequence length="434" mass="48417">MGAPMPILGLSTMLCGYAKLRYGALPAAVSTGAQPDVVAVIPALNEERTIPYAIVSLATQTVPPDRLVVVDDGSTDSTGDVVEGIRSGVPFDVELRTHETPRGKTASIKEVARAATEERLFVLDADTYLESETYLEALLGEHERDDDVACAFGRVRPSTRADKAAVFDSEIRGRYGEDDPARVPLEEEIESWETPGSKLRYYLGRWPVERYRDTLYRVEQGFIKEAYMRLFGTALFPAGCGVLYDRERLVEVFDGYEASLGDNLTNSEDIFLGFAFAHRGLTNVQVDRVSMRTAEPSLRELPRQTYLWGSAYLQSAYYFRRLSTRVRGGDDPRRRPYGRAVLAQFVDGLYPSMLLLTVALLALQIVDLEWLFGLLAFELSTYAVIAVAVARERKRALLGALVSVPVRLFQLPMGTYVYLRVVADLLRGNRSWGK</sequence>
<dbReference type="KEGG" id="hlm:DV707_05575"/>
<dbReference type="InterPro" id="IPR001173">
    <property type="entry name" value="Glyco_trans_2-like"/>
</dbReference>
<evidence type="ECO:0000313" key="3">
    <source>
        <dbReference type="EMBL" id="QCC47185.1"/>
    </source>
</evidence>
<dbReference type="Pfam" id="PF00535">
    <property type="entry name" value="Glycos_transf_2"/>
    <property type="match status" value="1"/>
</dbReference>
<keyword evidence="1" id="KW-1133">Transmembrane helix</keyword>
<dbReference type="PANTHER" id="PTHR43685:SF3">
    <property type="entry name" value="SLR2126 PROTEIN"/>
    <property type="match status" value="1"/>
</dbReference>
<keyword evidence="1" id="KW-0472">Membrane</keyword>
<protein>
    <submittedName>
        <fullName evidence="3 4">Glycosyltransferase</fullName>
    </submittedName>
</protein>
<dbReference type="CDD" id="cd00761">
    <property type="entry name" value="Glyco_tranf_GTA_type"/>
    <property type="match status" value="1"/>
</dbReference>
<dbReference type="EMBL" id="FNVN01000001">
    <property type="protein sequence ID" value="SEF68303.1"/>
    <property type="molecule type" value="Genomic_DNA"/>
</dbReference>
<dbReference type="OrthoDB" id="46222at2157"/>
<evidence type="ECO:0000256" key="1">
    <source>
        <dbReference type="SAM" id="Phobius"/>
    </source>
</evidence>
<dbReference type="SUPFAM" id="SSF53448">
    <property type="entry name" value="Nucleotide-diphospho-sugar transferases"/>
    <property type="match status" value="1"/>
</dbReference>
<dbReference type="InterPro" id="IPR029044">
    <property type="entry name" value="Nucleotide-diphossugar_trans"/>
</dbReference>
<keyword evidence="1" id="KW-0812">Transmembrane</keyword>
<dbReference type="RefSeq" id="WP_103990214.1">
    <property type="nucleotide sequence ID" value="NZ_CP031311.1"/>
</dbReference>
<dbReference type="PANTHER" id="PTHR43685">
    <property type="entry name" value="GLYCOSYLTRANSFERASE"/>
    <property type="match status" value="1"/>
</dbReference>
<dbReference type="Proteomes" id="UP000296733">
    <property type="component" value="Chromosome"/>
</dbReference>
<name>A0A1H5TZT9_9EURY</name>
<feature type="domain" description="Glycosyltransferase 2-like" evidence="2">
    <location>
        <begin position="40"/>
        <end position="157"/>
    </location>
</feature>
<dbReference type="GeneID" id="39857536"/>
<accession>A0A1H5TZT9</accession>
<reference evidence="4 5" key="1">
    <citation type="submission" date="2016-10" db="EMBL/GenBank/DDBJ databases">
        <authorList>
            <person name="de Groot N.N."/>
        </authorList>
    </citation>
    <scope>NUCLEOTIDE SEQUENCE [LARGE SCALE GENOMIC DNA]</scope>
    <source>
        <strain evidence="4 5">CGMCC 1.10331</strain>
    </source>
</reference>
<evidence type="ECO:0000313" key="4">
    <source>
        <dbReference type="EMBL" id="SEF68303.1"/>
    </source>
</evidence>
<dbReference type="AlphaFoldDB" id="A0A1H5TZT9"/>
<dbReference type="GO" id="GO:0016740">
    <property type="term" value="F:transferase activity"/>
    <property type="evidence" value="ECO:0007669"/>
    <property type="project" value="UniProtKB-KW"/>
</dbReference>
<dbReference type="Proteomes" id="UP000236740">
    <property type="component" value="Unassembled WGS sequence"/>
</dbReference>
<feature type="transmembrane region" description="Helical" evidence="1">
    <location>
        <begin position="370"/>
        <end position="390"/>
    </location>
</feature>
<evidence type="ECO:0000313" key="5">
    <source>
        <dbReference type="Proteomes" id="UP000236740"/>
    </source>
</evidence>
<reference evidence="3 6" key="2">
    <citation type="journal article" date="2019" name="Nat. Commun.">
        <title>A new type of DNA phosphorothioation-based antiviral system in archaea.</title>
        <authorList>
            <person name="Xiong L."/>
            <person name="Liu S."/>
            <person name="Chen S."/>
            <person name="Xiao Y."/>
            <person name="Zhu B."/>
            <person name="Gao Y."/>
            <person name="Zhang Y."/>
            <person name="Chen B."/>
            <person name="Luo J."/>
            <person name="Deng Z."/>
            <person name="Chen X."/>
            <person name="Wang L."/>
            <person name="Chen S."/>
        </authorList>
    </citation>
    <scope>NUCLEOTIDE SEQUENCE [LARGE SCALE GENOMIC DNA]</scope>
    <source>
        <strain evidence="3 6">CGMCC 1.10331</strain>
    </source>
</reference>
<keyword evidence="5" id="KW-1185">Reference proteome</keyword>
<feature type="transmembrane region" description="Helical" evidence="1">
    <location>
        <begin position="397"/>
        <end position="419"/>
    </location>
</feature>